<dbReference type="Proteomes" id="UP000199759">
    <property type="component" value="Unassembled WGS sequence"/>
</dbReference>
<dbReference type="EMBL" id="FNHG01000006">
    <property type="protein sequence ID" value="SDM16467.1"/>
    <property type="molecule type" value="Genomic_DNA"/>
</dbReference>
<feature type="domain" description="VOC" evidence="1">
    <location>
        <begin position="2"/>
        <end position="111"/>
    </location>
</feature>
<gene>
    <name evidence="2" type="ORF">SAMN04488568_1065</name>
</gene>
<dbReference type="OrthoDB" id="9810880at2"/>
<dbReference type="SUPFAM" id="SSF54593">
    <property type="entry name" value="Glyoxalase/Bleomycin resistance protein/Dihydroxybiphenyl dioxygenase"/>
    <property type="match status" value="1"/>
</dbReference>
<dbReference type="STRING" id="144026.SAMN04488568_1065"/>
<evidence type="ECO:0000259" key="1">
    <source>
        <dbReference type="PROSITE" id="PS51819"/>
    </source>
</evidence>
<evidence type="ECO:0000313" key="3">
    <source>
        <dbReference type="Proteomes" id="UP000199759"/>
    </source>
</evidence>
<dbReference type="AlphaFoldDB" id="A0A1G9R0R6"/>
<evidence type="ECO:0000313" key="2">
    <source>
        <dbReference type="EMBL" id="SDM16467.1"/>
    </source>
</evidence>
<protein>
    <recommendedName>
        <fullName evidence="1">VOC domain-containing protein</fullName>
    </recommendedName>
</protein>
<keyword evidence="3" id="KW-1185">Reference proteome</keyword>
<dbReference type="InterPro" id="IPR029068">
    <property type="entry name" value="Glyas_Bleomycin-R_OHBP_Dase"/>
</dbReference>
<accession>A0A1G9R0R6</accession>
<dbReference type="Pfam" id="PF00903">
    <property type="entry name" value="Glyoxalase"/>
    <property type="match status" value="1"/>
</dbReference>
<organism evidence="2 3">
    <name type="scientific">Maricaulis salignorans</name>
    <dbReference type="NCBI Taxonomy" id="144026"/>
    <lineage>
        <taxon>Bacteria</taxon>
        <taxon>Pseudomonadati</taxon>
        <taxon>Pseudomonadota</taxon>
        <taxon>Alphaproteobacteria</taxon>
        <taxon>Maricaulales</taxon>
        <taxon>Maricaulaceae</taxon>
        <taxon>Maricaulis</taxon>
    </lineage>
</organism>
<name>A0A1G9R0R6_9PROT</name>
<sequence length="126" mass="14162">MRLNQLTIPVSDIPRSKGFYQRLGFRLLVDSPHYSRFLAPEGDTTFSLHLTADPVVPGTVIYLECDALDDEVAALQAEGFAFETAPADTSWLWREASLRDPDGHLIKLYHAGVNRIDPPWRVKPEA</sequence>
<dbReference type="InterPro" id="IPR004360">
    <property type="entry name" value="Glyas_Fos-R_dOase_dom"/>
</dbReference>
<dbReference type="InterPro" id="IPR037523">
    <property type="entry name" value="VOC_core"/>
</dbReference>
<dbReference type="RefSeq" id="WP_091768705.1">
    <property type="nucleotide sequence ID" value="NZ_FNHG01000006.1"/>
</dbReference>
<proteinExistence type="predicted"/>
<dbReference type="PROSITE" id="PS51819">
    <property type="entry name" value="VOC"/>
    <property type="match status" value="1"/>
</dbReference>
<dbReference type="Gene3D" id="3.10.180.10">
    <property type="entry name" value="2,3-Dihydroxybiphenyl 1,2-Dioxygenase, domain 1"/>
    <property type="match status" value="1"/>
</dbReference>
<reference evidence="2 3" key="1">
    <citation type="submission" date="2016-10" db="EMBL/GenBank/DDBJ databases">
        <authorList>
            <person name="de Groot N.N."/>
        </authorList>
    </citation>
    <scope>NUCLEOTIDE SEQUENCE [LARGE SCALE GENOMIC DNA]</scope>
    <source>
        <strain evidence="2 3">DSM 16077</strain>
    </source>
</reference>